<name>A0A4C1USB6_EUMVA</name>
<dbReference type="STRING" id="151549.A0A4C1USB6"/>
<dbReference type="AlphaFoldDB" id="A0A4C1USB6"/>
<dbReference type="Pfam" id="PF00078">
    <property type="entry name" value="RVT_1"/>
    <property type="match status" value="1"/>
</dbReference>
<reference evidence="3 4" key="1">
    <citation type="journal article" date="2019" name="Commun. Biol.">
        <title>The bagworm genome reveals a unique fibroin gene that provides high tensile strength.</title>
        <authorList>
            <person name="Kono N."/>
            <person name="Nakamura H."/>
            <person name="Ohtoshi R."/>
            <person name="Tomita M."/>
            <person name="Numata K."/>
            <person name="Arakawa K."/>
        </authorList>
    </citation>
    <scope>NUCLEOTIDE SEQUENCE [LARGE SCALE GENOMIC DNA]</scope>
</reference>
<comment type="caution">
    <text evidence="3">The sequence shown here is derived from an EMBL/GenBank/DDBJ whole genome shotgun (WGS) entry which is preliminary data.</text>
</comment>
<dbReference type="InterPro" id="IPR036691">
    <property type="entry name" value="Endo/exonu/phosph_ase_sf"/>
</dbReference>
<gene>
    <name evidence="3" type="ORF">EVAR_24548_1</name>
</gene>
<dbReference type="PANTHER" id="PTHR19446">
    <property type="entry name" value="REVERSE TRANSCRIPTASES"/>
    <property type="match status" value="1"/>
</dbReference>
<dbReference type="GO" id="GO:0003824">
    <property type="term" value="F:catalytic activity"/>
    <property type="evidence" value="ECO:0007669"/>
    <property type="project" value="InterPro"/>
</dbReference>
<accession>A0A4C1USB6</accession>
<dbReference type="GO" id="GO:0071897">
    <property type="term" value="P:DNA biosynthetic process"/>
    <property type="evidence" value="ECO:0007669"/>
    <property type="project" value="UniProtKB-ARBA"/>
</dbReference>
<sequence>MVATRELAEVARRERMDVVLVQEQYAAADDIIQTGADSKAGLLLVKTDIAVTTLAHMSNSHCMVVHVGPCDLYLVSCYFQYGDRIDPHLDHLGRVLTGLRGRRILIGVDCNAHSPMWHCERRHYVGRGSEAEYRRQQVEGFILGLNLILHNRENQPATFAGPRGESNVDLTMSTRGVDVRDWRVLDGAGSSDHRLITCRVGGADSTVARAEPVEEPVRFRDRGVDWDAFERMIQFRMGDIRWGATAAQVAESFSDVVEQVAKECLGVRKHRSYYGYEWWNEELDKLRVVTARKRKVWQRMKVIGGYREAAARAEFQKSRGRYRWTMREVQRAHFVKIAESGNADPWGIAYRAATGRCTAPRNVINGLALAEGYADDTSGAMSGMLRALCPDDDLTKDTRYHALVRIMATMVPSGRDVSNVGSVELGRIVGSLPNTAPGLDGISAVIVKHVWKAVQPEFVRVYEGCIQEGVFPKVWKSGRLLVIPKGNGRPATDPKAYRPITLLPVLGKILERIFLGLAKQLTNNINEQQHGFRVGRSTATALEGILGVVRGSAAKYVQLIFLDISGAFDNAWWPMVLVKAKRGGLPPNLYRLLNDYFNDRRVGFFVGSEVA</sequence>
<feature type="domain" description="Endonuclease/exonuclease/phosphatase" evidence="2">
    <location>
        <begin position="73"/>
        <end position="196"/>
    </location>
</feature>
<dbReference type="SUPFAM" id="SSF56672">
    <property type="entry name" value="DNA/RNA polymerases"/>
    <property type="match status" value="1"/>
</dbReference>
<evidence type="ECO:0000313" key="4">
    <source>
        <dbReference type="Proteomes" id="UP000299102"/>
    </source>
</evidence>
<proteinExistence type="predicted"/>
<dbReference type="EMBL" id="BGZK01000212">
    <property type="protein sequence ID" value="GBP28872.1"/>
    <property type="molecule type" value="Genomic_DNA"/>
</dbReference>
<evidence type="ECO:0000313" key="3">
    <source>
        <dbReference type="EMBL" id="GBP28872.1"/>
    </source>
</evidence>
<dbReference type="InterPro" id="IPR043502">
    <property type="entry name" value="DNA/RNA_pol_sf"/>
</dbReference>
<evidence type="ECO:0000259" key="1">
    <source>
        <dbReference type="Pfam" id="PF00078"/>
    </source>
</evidence>
<keyword evidence="4" id="KW-1185">Reference proteome</keyword>
<dbReference type="Gene3D" id="3.60.10.10">
    <property type="entry name" value="Endonuclease/exonuclease/phosphatase"/>
    <property type="match status" value="1"/>
</dbReference>
<protein>
    <submittedName>
        <fullName evidence="3">Retrovirus-related Pol polyprotein from type-1 retrotransposable element R1</fullName>
    </submittedName>
</protein>
<feature type="domain" description="Reverse transcriptase" evidence="1">
    <location>
        <begin position="483"/>
        <end position="595"/>
    </location>
</feature>
<dbReference type="SUPFAM" id="SSF56219">
    <property type="entry name" value="DNase I-like"/>
    <property type="match status" value="1"/>
</dbReference>
<evidence type="ECO:0000259" key="2">
    <source>
        <dbReference type="Pfam" id="PF14529"/>
    </source>
</evidence>
<dbReference type="Pfam" id="PF14529">
    <property type="entry name" value="Exo_endo_phos_2"/>
    <property type="match status" value="1"/>
</dbReference>
<organism evidence="3 4">
    <name type="scientific">Eumeta variegata</name>
    <name type="common">Bagworm moth</name>
    <name type="synonym">Eumeta japonica</name>
    <dbReference type="NCBI Taxonomy" id="151549"/>
    <lineage>
        <taxon>Eukaryota</taxon>
        <taxon>Metazoa</taxon>
        <taxon>Ecdysozoa</taxon>
        <taxon>Arthropoda</taxon>
        <taxon>Hexapoda</taxon>
        <taxon>Insecta</taxon>
        <taxon>Pterygota</taxon>
        <taxon>Neoptera</taxon>
        <taxon>Endopterygota</taxon>
        <taxon>Lepidoptera</taxon>
        <taxon>Glossata</taxon>
        <taxon>Ditrysia</taxon>
        <taxon>Tineoidea</taxon>
        <taxon>Psychidae</taxon>
        <taxon>Oiketicinae</taxon>
        <taxon>Eumeta</taxon>
    </lineage>
</organism>
<dbReference type="InterPro" id="IPR000477">
    <property type="entry name" value="RT_dom"/>
</dbReference>
<dbReference type="OrthoDB" id="7382669at2759"/>
<dbReference type="Proteomes" id="UP000299102">
    <property type="component" value="Unassembled WGS sequence"/>
</dbReference>
<dbReference type="InterPro" id="IPR005135">
    <property type="entry name" value="Endo/exonuclease/phosphatase"/>
</dbReference>